<evidence type="ECO:0000313" key="6">
    <source>
        <dbReference type="Proteomes" id="UP000695264"/>
    </source>
</evidence>
<dbReference type="InterPro" id="IPR041916">
    <property type="entry name" value="Anti_sigma_zinc_sf"/>
</dbReference>
<dbReference type="Gene3D" id="1.10.10.1320">
    <property type="entry name" value="Anti-sigma factor, zinc-finger domain"/>
    <property type="match status" value="1"/>
</dbReference>
<evidence type="ECO:0000256" key="3">
    <source>
        <dbReference type="SAM" id="MobiDB-lite"/>
    </source>
</evidence>
<evidence type="ECO:0000313" key="5">
    <source>
        <dbReference type="EMBL" id="NJP99229.1"/>
    </source>
</evidence>
<keyword evidence="2" id="KW-0804">Transcription</keyword>
<gene>
    <name evidence="5" type="ORF">HCK00_01305</name>
</gene>
<keyword evidence="4" id="KW-1133">Transmembrane helix</keyword>
<dbReference type="RefSeq" id="WP_168099833.1">
    <property type="nucleotide sequence ID" value="NZ_JAATEN010000001.1"/>
</dbReference>
<comment type="caution">
    <text evidence="5">The sequence shown here is derived from an EMBL/GenBank/DDBJ whole genome shotgun (WGS) entry which is preliminary data.</text>
</comment>
<evidence type="ECO:0008006" key="7">
    <source>
        <dbReference type="Google" id="ProtNLM"/>
    </source>
</evidence>
<dbReference type="Proteomes" id="UP000695264">
    <property type="component" value="Unassembled WGS sequence"/>
</dbReference>
<reference evidence="5 6" key="1">
    <citation type="submission" date="2020-03" db="EMBL/GenBank/DDBJ databases">
        <title>WGS of actinomycetes isolated from Thailand.</title>
        <authorList>
            <person name="Thawai C."/>
        </authorList>
    </citation>
    <scope>NUCLEOTIDE SEQUENCE [LARGE SCALE GENOMIC DNA]</scope>
    <source>
        <strain evidence="5 6">PLAI 1-29</strain>
    </source>
</reference>
<organism evidence="5 6">
    <name type="scientific">Streptomyces zingiberis</name>
    <dbReference type="NCBI Taxonomy" id="2053010"/>
    <lineage>
        <taxon>Bacteria</taxon>
        <taxon>Bacillati</taxon>
        <taxon>Actinomycetota</taxon>
        <taxon>Actinomycetes</taxon>
        <taxon>Kitasatosporales</taxon>
        <taxon>Streptomycetaceae</taxon>
        <taxon>Streptomyces</taxon>
    </lineage>
</organism>
<evidence type="ECO:0000256" key="2">
    <source>
        <dbReference type="ARBA" id="ARBA00023163"/>
    </source>
</evidence>
<evidence type="ECO:0000256" key="4">
    <source>
        <dbReference type="SAM" id="Phobius"/>
    </source>
</evidence>
<feature type="region of interest" description="Disordered" evidence="3">
    <location>
        <begin position="214"/>
        <end position="248"/>
    </location>
</feature>
<protein>
    <recommendedName>
        <fullName evidence="7">Zinc-finger domain-containing protein</fullName>
    </recommendedName>
</protein>
<feature type="region of interest" description="Disordered" evidence="3">
    <location>
        <begin position="173"/>
        <end position="197"/>
    </location>
</feature>
<sequence>MTSTIGADGHPDVEEISALMEGALPPGLSSAVRAHLGDCELCAEVQASLREIRSLLGTLPEPPRMPADVAGRIDAAIAAESLLAATAPRDVSRETGPPTGAAPVSRETDRSPSPAPVVTSPPRGRTSRTERPSGSGPGRGPSRRRRRSLTLGLACALGLALGGVAVVQALGPASRPTGTPAKSTDGPVESAAESGGSEVNAATLEGTVHRLLAAQPSPPGEQSAGPPADEMPDTLGARSAPAQPLRGDDAALPSCIRNGIDNPVAPLAAEEGTFEGKAAYIVIFPHPSDRERVETYVVDSSCVTTAEPRGDVLLSRTYPRH</sequence>
<dbReference type="EMBL" id="JAATEN010000001">
    <property type="protein sequence ID" value="NJP99229.1"/>
    <property type="molecule type" value="Genomic_DNA"/>
</dbReference>
<proteinExistence type="predicted"/>
<keyword evidence="4" id="KW-0472">Membrane</keyword>
<keyword evidence="6" id="KW-1185">Reference proteome</keyword>
<keyword evidence="4" id="KW-0812">Transmembrane</keyword>
<feature type="region of interest" description="Disordered" evidence="3">
    <location>
        <begin position="87"/>
        <end position="147"/>
    </location>
</feature>
<evidence type="ECO:0000256" key="1">
    <source>
        <dbReference type="ARBA" id="ARBA00023015"/>
    </source>
</evidence>
<name>A0ABX1BTQ0_9ACTN</name>
<keyword evidence="1" id="KW-0805">Transcription regulation</keyword>
<feature type="transmembrane region" description="Helical" evidence="4">
    <location>
        <begin position="149"/>
        <end position="170"/>
    </location>
</feature>
<accession>A0ABX1BTQ0</accession>